<accession>A0A6S6THD3</accession>
<protein>
    <recommendedName>
        <fullName evidence="8">Heavy metal RND efflux outer membrane protein, CzcC family</fullName>
    </recommendedName>
</protein>
<dbReference type="PANTHER" id="PTHR30026">
    <property type="entry name" value="OUTER MEMBRANE PROTEIN TOLC"/>
    <property type="match status" value="1"/>
</dbReference>
<evidence type="ECO:0000256" key="4">
    <source>
        <dbReference type="ARBA" id="ARBA00023136"/>
    </source>
</evidence>
<dbReference type="GO" id="GO:0015288">
    <property type="term" value="F:porin activity"/>
    <property type="evidence" value="ECO:0007669"/>
    <property type="project" value="TreeGrafter"/>
</dbReference>
<evidence type="ECO:0008006" key="8">
    <source>
        <dbReference type="Google" id="ProtNLM"/>
    </source>
</evidence>
<keyword evidence="3" id="KW-0812">Transmembrane</keyword>
<organism evidence="7">
    <name type="scientific">uncultured Sulfurovum sp</name>
    <dbReference type="NCBI Taxonomy" id="269237"/>
    <lineage>
        <taxon>Bacteria</taxon>
        <taxon>Pseudomonadati</taxon>
        <taxon>Campylobacterota</taxon>
        <taxon>Epsilonproteobacteria</taxon>
        <taxon>Campylobacterales</taxon>
        <taxon>Sulfurovaceae</taxon>
        <taxon>Sulfurovum</taxon>
        <taxon>environmental samples</taxon>
    </lineage>
</organism>
<proteinExistence type="predicted"/>
<evidence type="ECO:0000256" key="3">
    <source>
        <dbReference type="ARBA" id="ARBA00022692"/>
    </source>
</evidence>
<evidence type="ECO:0000256" key="5">
    <source>
        <dbReference type="ARBA" id="ARBA00023237"/>
    </source>
</evidence>
<gene>
    <name evidence="7" type="ORF">HELGO_WM20809</name>
</gene>
<evidence type="ECO:0000256" key="2">
    <source>
        <dbReference type="ARBA" id="ARBA00022452"/>
    </source>
</evidence>
<name>A0A6S6THD3_9BACT</name>
<keyword evidence="6" id="KW-0732">Signal</keyword>
<sequence length="405" mass="46227">MKDLSVLKKLFLLSSFFLASVQAESELSNILSADKSELLKYQNEQNSVQSSQLENSWINPVALQYTKSYSTQFSNTVDTQQFIISVDQPVFKMGGIWAAIKYAKALGKANGLDIELQKRELISQALTILFNLKKSKYQLAKLDLSIKNDDLDIVIQKESYEEGLSNRTLYDQALLKRNQDITSRLELELSITKLENDFSLLSDSDPYALSLPNFGMIDQARYMDEQLELQRDNLRVEEKKNNKFMTLSKYLPEVSVTGRYTNEDLNPLFAGPNSSLNREYFNYGLKVTLPININTFDDIQNSKIEYLNAKVTLNEKKKTVANNFKLSQKRLEIIDKKIALSVDDKMHYESMLVTAQDLEILGDQTALDTEIVANTVQIRQLDQEIYKIDAQLELLGLYVNVADAL</sequence>
<dbReference type="GO" id="GO:0009279">
    <property type="term" value="C:cell outer membrane"/>
    <property type="evidence" value="ECO:0007669"/>
    <property type="project" value="UniProtKB-SubCell"/>
</dbReference>
<dbReference type="Gene3D" id="1.20.1600.10">
    <property type="entry name" value="Outer membrane efflux proteins (OEP)"/>
    <property type="match status" value="1"/>
</dbReference>
<dbReference type="AlphaFoldDB" id="A0A6S6THD3"/>
<dbReference type="GO" id="GO:0015562">
    <property type="term" value="F:efflux transmembrane transporter activity"/>
    <property type="evidence" value="ECO:0007669"/>
    <property type="project" value="InterPro"/>
</dbReference>
<dbReference type="GO" id="GO:1990281">
    <property type="term" value="C:efflux pump complex"/>
    <property type="evidence" value="ECO:0007669"/>
    <property type="project" value="TreeGrafter"/>
</dbReference>
<evidence type="ECO:0000313" key="7">
    <source>
        <dbReference type="EMBL" id="CAA6822481.1"/>
    </source>
</evidence>
<keyword evidence="4" id="KW-0472">Membrane</keyword>
<comment type="subcellular location">
    <subcellularLocation>
        <location evidence="1">Cell outer membrane</location>
    </subcellularLocation>
</comment>
<evidence type="ECO:0000256" key="6">
    <source>
        <dbReference type="SAM" id="SignalP"/>
    </source>
</evidence>
<dbReference type="InterPro" id="IPR051906">
    <property type="entry name" value="TolC-like"/>
</dbReference>
<dbReference type="EMBL" id="CACVAZ010000152">
    <property type="protein sequence ID" value="CAA6822481.1"/>
    <property type="molecule type" value="Genomic_DNA"/>
</dbReference>
<feature type="signal peptide" evidence="6">
    <location>
        <begin position="1"/>
        <end position="19"/>
    </location>
</feature>
<keyword evidence="5" id="KW-0998">Cell outer membrane</keyword>
<evidence type="ECO:0000256" key="1">
    <source>
        <dbReference type="ARBA" id="ARBA00004442"/>
    </source>
</evidence>
<keyword evidence="2" id="KW-1134">Transmembrane beta strand</keyword>
<reference evidence="7" key="1">
    <citation type="submission" date="2020-01" db="EMBL/GenBank/DDBJ databases">
        <authorList>
            <person name="Meier V. D."/>
            <person name="Meier V D."/>
        </authorList>
    </citation>
    <scope>NUCLEOTIDE SEQUENCE</scope>
    <source>
        <strain evidence="7">HLG_WM_MAG_02</strain>
    </source>
</reference>
<dbReference type="SUPFAM" id="SSF56954">
    <property type="entry name" value="Outer membrane efflux proteins (OEP)"/>
    <property type="match status" value="1"/>
</dbReference>
<dbReference type="PANTHER" id="PTHR30026:SF20">
    <property type="entry name" value="OUTER MEMBRANE PROTEIN TOLC"/>
    <property type="match status" value="1"/>
</dbReference>
<feature type="chain" id="PRO_5027888534" description="Heavy metal RND efflux outer membrane protein, CzcC family" evidence="6">
    <location>
        <begin position="20"/>
        <end position="405"/>
    </location>
</feature>